<protein>
    <submittedName>
        <fullName evidence="1">Uncharacterized protein</fullName>
    </submittedName>
</protein>
<proteinExistence type="predicted"/>
<name>A0A8D9B537_9HEMI</name>
<dbReference type="AlphaFoldDB" id="A0A8D9B537"/>
<evidence type="ECO:0000313" key="1">
    <source>
        <dbReference type="EMBL" id="CAG6776617.1"/>
    </source>
</evidence>
<reference evidence="1" key="1">
    <citation type="submission" date="2021-05" db="EMBL/GenBank/DDBJ databases">
        <authorList>
            <person name="Alioto T."/>
            <person name="Alioto T."/>
            <person name="Gomez Garrido J."/>
        </authorList>
    </citation>
    <scope>NUCLEOTIDE SEQUENCE</scope>
</reference>
<organism evidence="1">
    <name type="scientific">Cacopsylla melanoneura</name>
    <dbReference type="NCBI Taxonomy" id="428564"/>
    <lineage>
        <taxon>Eukaryota</taxon>
        <taxon>Metazoa</taxon>
        <taxon>Ecdysozoa</taxon>
        <taxon>Arthropoda</taxon>
        <taxon>Hexapoda</taxon>
        <taxon>Insecta</taxon>
        <taxon>Pterygota</taxon>
        <taxon>Neoptera</taxon>
        <taxon>Paraneoptera</taxon>
        <taxon>Hemiptera</taxon>
        <taxon>Sternorrhyncha</taxon>
        <taxon>Psylloidea</taxon>
        <taxon>Psyllidae</taxon>
        <taxon>Psyllinae</taxon>
        <taxon>Cacopsylla</taxon>
    </lineage>
</organism>
<accession>A0A8D9B537</accession>
<sequence length="102" mass="11090">MIVPVGPTYGFGKDCAPGSVFLGEEGLLGKCLKGPPGPEPFTAPRDRVFSKELKFLKDFLSSGFLGEFRKFDCFLGDSLKPFDSEDPGVVSEFCPDSLELSF</sequence>
<dbReference type="EMBL" id="HBUF01602659">
    <property type="protein sequence ID" value="CAG6776617.1"/>
    <property type="molecule type" value="Transcribed_RNA"/>
</dbReference>